<comment type="pathway">
    <text evidence="2 11">Cofactor biosynthesis; (R)-pantothenate biosynthesis; (R)-pantoate from 3-methyl-2-oxobutanoate: step 2/2.</text>
</comment>
<dbReference type="InterPro" id="IPR013752">
    <property type="entry name" value="KPA_reductase"/>
</dbReference>
<dbReference type="InterPro" id="IPR036291">
    <property type="entry name" value="NAD(P)-bd_dom_sf"/>
</dbReference>
<dbReference type="EC" id="1.1.1.169" evidence="4 11"/>
<evidence type="ECO:0000256" key="3">
    <source>
        <dbReference type="ARBA" id="ARBA00007870"/>
    </source>
</evidence>
<accession>A0A1H9PTW9</accession>
<dbReference type="Gene3D" id="1.10.1040.10">
    <property type="entry name" value="N-(1-d-carboxylethyl)-l-norvaline Dehydrogenase, domain 2"/>
    <property type="match status" value="1"/>
</dbReference>
<dbReference type="InterPro" id="IPR003710">
    <property type="entry name" value="ApbA"/>
</dbReference>
<evidence type="ECO:0000313" key="14">
    <source>
        <dbReference type="EMBL" id="SER51667.1"/>
    </source>
</evidence>
<dbReference type="GO" id="GO:0005737">
    <property type="term" value="C:cytoplasm"/>
    <property type="evidence" value="ECO:0007669"/>
    <property type="project" value="TreeGrafter"/>
</dbReference>
<dbReference type="InterPro" id="IPR050838">
    <property type="entry name" value="Ketopantoate_reductase"/>
</dbReference>
<evidence type="ECO:0000256" key="11">
    <source>
        <dbReference type="RuleBase" id="RU362068"/>
    </source>
</evidence>
<evidence type="ECO:0000256" key="7">
    <source>
        <dbReference type="ARBA" id="ARBA00022857"/>
    </source>
</evidence>
<dbReference type="RefSeq" id="WP_093071710.1">
    <property type="nucleotide sequence ID" value="NZ_BJVE01000116.1"/>
</dbReference>
<dbReference type="InterPro" id="IPR013328">
    <property type="entry name" value="6PGD_dom2"/>
</dbReference>
<comment type="function">
    <text evidence="1 11">Catalyzes the NADPH-dependent reduction of ketopantoate into pantoic acid.</text>
</comment>
<dbReference type="PANTHER" id="PTHR43765:SF2">
    <property type="entry name" value="2-DEHYDROPANTOATE 2-REDUCTASE"/>
    <property type="match status" value="1"/>
</dbReference>
<dbReference type="STRING" id="1464123.SAMN05444126_10231"/>
<dbReference type="GO" id="GO:0050661">
    <property type="term" value="F:NADP binding"/>
    <property type="evidence" value="ECO:0007669"/>
    <property type="project" value="TreeGrafter"/>
</dbReference>
<comment type="caution">
    <text evidence="14">The sequence shown here is derived from an EMBL/GenBank/DDBJ whole genome shotgun (WGS) entry which is preliminary data.</text>
</comment>
<keyword evidence="7 11" id="KW-0521">NADP</keyword>
<name>A0A1H9PTW9_9BACI</name>
<dbReference type="NCBIfam" id="TIGR00745">
    <property type="entry name" value="apbA_panE"/>
    <property type="match status" value="1"/>
</dbReference>
<dbReference type="Pfam" id="PF08546">
    <property type="entry name" value="ApbA_C"/>
    <property type="match status" value="1"/>
</dbReference>
<keyword evidence="15" id="KW-1185">Reference proteome</keyword>
<dbReference type="Proteomes" id="UP000199318">
    <property type="component" value="Unassembled WGS sequence"/>
</dbReference>
<comment type="catalytic activity">
    <reaction evidence="10 11">
        <text>(R)-pantoate + NADP(+) = 2-dehydropantoate + NADPH + H(+)</text>
        <dbReference type="Rhea" id="RHEA:16233"/>
        <dbReference type="ChEBI" id="CHEBI:11561"/>
        <dbReference type="ChEBI" id="CHEBI:15378"/>
        <dbReference type="ChEBI" id="CHEBI:15980"/>
        <dbReference type="ChEBI" id="CHEBI:57783"/>
        <dbReference type="ChEBI" id="CHEBI:58349"/>
        <dbReference type="EC" id="1.1.1.169"/>
    </reaction>
</comment>
<evidence type="ECO:0000313" key="15">
    <source>
        <dbReference type="Proteomes" id="UP000199318"/>
    </source>
</evidence>
<dbReference type="InterPro" id="IPR008927">
    <property type="entry name" value="6-PGluconate_DH-like_C_sf"/>
</dbReference>
<dbReference type="Pfam" id="PF02558">
    <property type="entry name" value="ApbA"/>
    <property type="match status" value="1"/>
</dbReference>
<dbReference type="Gene3D" id="3.40.50.720">
    <property type="entry name" value="NAD(P)-binding Rossmann-like Domain"/>
    <property type="match status" value="1"/>
</dbReference>
<comment type="similarity">
    <text evidence="3 11">Belongs to the ketopantoate reductase family.</text>
</comment>
<evidence type="ECO:0000256" key="2">
    <source>
        <dbReference type="ARBA" id="ARBA00004994"/>
    </source>
</evidence>
<proteinExistence type="inferred from homology"/>
<feature type="domain" description="Ketopantoate reductase N-terminal" evidence="12">
    <location>
        <begin position="3"/>
        <end position="148"/>
    </location>
</feature>
<organism evidence="14 15">
    <name type="scientific">Salisediminibacterium halotolerans</name>
    <dbReference type="NCBI Taxonomy" id="517425"/>
    <lineage>
        <taxon>Bacteria</taxon>
        <taxon>Bacillati</taxon>
        <taxon>Bacillota</taxon>
        <taxon>Bacilli</taxon>
        <taxon>Bacillales</taxon>
        <taxon>Bacillaceae</taxon>
        <taxon>Salisediminibacterium</taxon>
    </lineage>
</organism>
<keyword evidence="8 11" id="KW-0560">Oxidoreductase</keyword>
<reference evidence="15" key="1">
    <citation type="submission" date="2016-10" db="EMBL/GenBank/DDBJ databases">
        <authorList>
            <person name="de Groot N.N."/>
        </authorList>
    </citation>
    <scope>NUCLEOTIDE SEQUENCE [LARGE SCALE GENOMIC DNA]</scope>
    <source>
        <strain evidence="15">10nlg</strain>
    </source>
</reference>
<dbReference type="OrthoDB" id="9800163at2"/>
<dbReference type="PANTHER" id="PTHR43765">
    <property type="entry name" value="2-DEHYDROPANTOATE 2-REDUCTASE-RELATED"/>
    <property type="match status" value="1"/>
</dbReference>
<evidence type="ECO:0000256" key="8">
    <source>
        <dbReference type="ARBA" id="ARBA00023002"/>
    </source>
</evidence>
<evidence type="ECO:0000256" key="10">
    <source>
        <dbReference type="ARBA" id="ARBA00048793"/>
    </source>
</evidence>
<dbReference type="EMBL" id="FOGV01000002">
    <property type="protein sequence ID" value="SER51667.1"/>
    <property type="molecule type" value="Genomic_DNA"/>
</dbReference>
<evidence type="ECO:0000259" key="12">
    <source>
        <dbReference type="Pfam" id="PF02558"/>
    </source>
</evidence>
<dbReference type="SUPFAM" id="SSF51735">
    <property type="entry name" value="NAD(P)-binding Rossmann-fold domains"/>
    <property type="match status" value="1"/>
</dbReference>
<evidence type="ECO:0000259" key="13">
    <source>
        <dbReference type="Pfam" id="PF08546"/>
    </source>
</evidence>
<sequence>MKIMVIGAGAVGLLTAFYFQKAQIDVTVVARRKVQAEKINREGIKLLSGDHQESVYPKAVPAEEIKSAEAEAAFVALKQTEFSSWVLWAKSHLDVTLPLVLLQNGEGHTEKLRDAGFTELIRAIVTHGAMRESDTAVRHTGKGKMTAEDTSIMHLLGKPFFKHADFPIQLSKNIKAEAERKFIVNVTVNPVTAVYGVRNGELLANESLLDKAYQLFTEAAGVLCLDESYWRDVLNVLDITADNCSSMLVDIQVGRRTEADALTGYVIAEAEKQKIAVPHTIEIHNQLKQLERRERID</sequence>
<gene>
    <name evidence="14" type="ORF">SAMN05444126_10231</name>
</gene>
<keyword evidence="6 11" id="KW-0566">Pantothenate biosynthesis</keyword>
<dbReference type="GO" id="GO:0015940">
    <property type="term" value="P:pantothenate biosynthetic process"/>
    <property type="evidence" value="ECO:0007669"/>
    <property type="project" value="UniProtKB-UniPathway"/>
</dbReference>
<dbReference type="UniPathway" id="UPA00028">
    <property type="reaction ID" value="UER00004"/>
</dbReference>
<evidence type="ECO:0000256" key="5">
    <source>
        <dbReference type="ARBA" id="ARBA00019465"/>
    </source>
</evidence>
<evidence type="ECO:0000256" key="1">
    <source>
        <dbReference type="ARBA" id="ARBA00002919"/>
    </source>
</evidence>
<feature type="domain" description="Ketopantoate reductase C-terminal" evidence="13">
    <location>
        <begin position="173"/>
        <end position="291"/>
    </location>
</feature>
<dbReference type="SUPFAM" id="SSF48179">
    <property type="entry name" value="6-phosphogluconate dehydrogenase C-terminal domain-like"/>
    <property type="match status" value="1"/>
</dbReference>
<evidence type="ECO:0000256" key="9">
    <source>
        <dbReference type="ARBA" id="ARBA00032024"/>
    </source>
</evidence>
<evidence type="ECO:0000256" key="4">
    <source>
        <dbReference type="ARBA" id="ARBA00013014"/>
    </source>
</evidence>
<dbReference type="AlphaFoldDB" id="A0A1H9PTW9"/>
<protein>
    <recommendedName>
        <fullName evidence="5 11">2-dehydropantoate 2-reductase</fullName>
        <ecNumber evidence="4 11">1.1.1.169</ecNumber>
    </recommendedName>
    <alternativeName>
        <fullName evidence="9 11">Ketopantoate reductase</fullName>
    </alternativeName>
</protein>
<dbReference type="GO" id="GO:0008677">
    <property type="term" value="F:2-dehydropantoate 2-reductase activity"/>
    <property type="evidence" value="ECO:0007669"/>
    <property type="project" value="UniProtKB-EC"/>
</dbReference>
<evidence type="ECO:0000256" key="6">
    <source>
        <dbReference type="ARBA" id="ARBA00022655"/>
    </source>
</evidence>
<dbReference type="InterPro" id="IPR013332">
    <property type="entry name" value="KPR_N"/>
</dbReference>